<gene>
    <name evidence="1" type="ORF">HNAJ_LOCUS1520</name>
</gene>
<proteinExistence type="predicted"/>
<name>A0A0R3T3E2_RODNA</name>
<reference evidence="3" key="1">
    <citation type="submission" date="2017-02" db="UniProtKB">
        <authorList>
            <consortium name="WormBaseParasite"/>
        </authorList>
    </citation>
    <scope>IDENTIFICATION</scope>
</reference>
<organism evidence="3">
    <name type="scientific">Rodentolepis nana</name>
    <name type="common">Dwarf tapeworm</name>
    <name type="synonym">Hymenolepis nana</name>
    <dbReference type="NCBI Taxonomy" id="102285"/>
    <lineage>
        <taxon>Eukaryota</taxon>
        <taxon>Metazoa</taxon>
        <taxon>Spiralia</taxon>
        <taxon>Lophotrochozoa</taxon>
        <taxon>Platyhelminthes</taxon>
        <taxon>Cestoda</taxon>
        <taxon>Eucestoda</taxon>
        <taxon>Cyclophyllidea</taxon>
        <taxon>Hymenolepididae</taxon>
        <taxon>Rodentolepis</taxon>
    </lineage>
</organism>
<reference evidence="1 2" key="2">
    <citation type="submission" date="2018-11" db="EMBL/GenBank/DDBJ databases">
        <authorList>
            <consortium name="Pathogen Informatics"/>
        </authorList>
    </citation>
    <scope>NUCLEOTIDE SEQUENCE [LARGE SCALE GENOMIC DNA]</scope>
</reference>
<sequence>MWYDLRLQIFQSSQTNESSVTQVQILVVEGAVGRPRKSIYYALPHTGVFPHRFEYGHQDSLDRHLLPKRDFSISDSWDLDDDDLIEDDDLTEANDAVMASAKTALTEEEAQKYLAQMKAYYLKNGMPRFG</sequence>
<dbReference type="AlphaFoldDB" id="A0A0R3T3E2"/>
<evidence type="ECO:0000313" key="1">
    <source>
        <dbReference type="EMBL" id="VDN97379.1"/>
    </source>
</evidence>
<protein>
    <submittedName>
        <fullName evidence="3">Enhancer of polycomb-like protein</fullName>
    </submittedName>
</protein>
<dbReference type="WBParaSite" id="HNAJ_0000152101-mRNA-1">
    <property type="protein sequence ID" value="HNAJ_0000152101-mRNA-1"/>
    <property type="gene ID" value="HNAJ_0000152101"/>
</dbReference>
<keyword evidence="2" id="KW-1185">Reference proteome</keyword>
<dbReference type="OrthoDB" id="6224876at2759"/>
<dbReference type="EMBL" id="UZAE01000600">
    <property type="protein sequence ID" value="VDN97379.1"/>
    <property type="molecule type" value="Genomic_DNA"/>
</dbReference>
<evidence type="ECO:0000313" key="2">
    <source>
        <dbReference type="Proteomes" id="UP000278807"/>
    </source>
</evidence>
<evidence type="ECO:0000313" key="3">
    <source>
        <dbReference type="WBParaSite" id="HNAJ_0000152101-mRNA-1"/>
    </source>
</evidence>
<accession>A0A0R3T3E2</accession>
<dbReference type="Proteomes" id="UP000278807">
    <property type="component" value="Unassembled WGS sequence"/>
</dbReference>